<sequence length="111" mass="12193">MAIRPRNGLALRKISPYTLASSILHEAKLTWREADLKIRINEAQNMLVVSTPFLAAAKALSKIQQLKIEGTIFPVNTYGISPDKSCKGVIHNICIGVTTEQIMAGPFCSRL</sequence>
<comment type="caution">
    <text evidence="1">The sequence shown here is derived from an EMBL/GenBank/DDBJ whole genome shotgun (WGS) entry which is preliminary data.</text>
</comment>
<organism evidence="1 2">
    <name type="scientific">Haemaphysalis longicornis</name>
    <name type="common">Bush tick</name>
    <dbReference type="NCBI Taxonomy" id="44386"/>
    <lineage>
        <taxon>Eukaryota</taxon>
        <taxon>Metazoa</taxon>
        <taxon>Ecdysozoa</taxon>
        <taxon>Arthropoda</taxon>
        <taxon>Chelicerata</taxon>
        <taxon>Arachnida</taxon>
        <taxon>Acari</taxon>
        <taxon>Parasitiformes</taxon>
        <taxon>Ixodida</taxon>
        <taxon>Ixodoidea</taxon>
        <taxon>Ixodidae</taxon>
        <taxon>Haemaphysalinae</taxon>
        <taxon>Haemaphysalis</taxon>
    </lineage>
</organism>
<dbReference type="AlphaFoldDB" id="A0A9J6FZK8"/>
<evidence type="ECO:0000313" key="2">
    <source>
        <dbReference type="Proteomes" id="UP000821853"/>
    </source>
</evidence>
<name>A0A9J6FZK8_HAELO</name>
<gene>
    <name evidence="1" type="ORF">HPB48_020934</name>
</gene>
<dbReference type="EMBL" id="JABSTR010000004">
    <property type="protein sequence ID" value="KAH9368557.1"/>
    <property type="molecule type" value="Genomic_DNA"/>
</dbReference>
<dbReference type="Proteomes" id="UP000821853">
    <property type="component" value="Chromosome 2"/>
</dbReference>
<dbReference type="VEuPathDB" id="VectorBase:HLOH_061749"/>
<proteinExistence type="predicted"/>
<evidence type="ECO:0000313" key="1">
    <source>
        <dbReference type="EMBL" id="KAH9368557.1"/>
    </source>
</evidence>
<protein>
    <submittedName>
        <fullName evidence="1">Uncharacterized protein</fullName>
    </submittedName>
</protein>
<reference evidence="1 2" key="1">
    <citation type="journal article" date="2020" name="Cell">
        <title>Large-Scale Comparative Analyses of Tick Genomes Elucidate Their Genetic Diversity and Vector Capacities.</title>
        <authorList>
            <consortium name="Tick Genome and Microbiome Consortium (TIGMIC)"/>
            <person name="Jia N."/>
            <person name="Wang J."/>
            <person name="Shi W."/>
            <person name="Du L."/>
            <person name="Sun Y."/>
            <person name="Zhan W."/>
            <person name="Jiang J.F."/>
            <person name="Wang Q."/>
            <person name="Zhang B."/>
            <person name="Ji P."/>
            <person name="Bell-Sakyi L."/>
            <person name="Cui X.M."/>
            <person name="Yuan T.T."/>
            <person name="Jiang B.G."/>
            <person name="Yang W.F."/>
            <person name="Lam T.T."/>
            <person name="Chang Q.C."/>
            <person name="Ding S.J."/>
            <person name="Wang X.J."/>
            <person name="Zhu J.G."/>
            <person name="Ruan X.D."/>
            <person name="Zhao L."/>
            <person name="Wei J.T."/>
            <person name="Ye R.Z."/>
            <person name="Que T.C."/>
            <person name="Du C.H."/>
            <person name="Zhou Y.H."/>
            <person name="Cheng J.X."/>
            <person name="Dai P.F."/>
            <person name="Guo W.B."/>
            <person name="Han X.H."/>
            <person name="Huang E.J."/>
            <person name="Li L.F."/>
            <person name="Wei W."/>
            <person name="Gao Y.C."/>
            <person name="Liu J.Z."/>
            <person name="Shao H.Z."/>
            <person name="Wang X."/>
            <person name="Wang C.C."/>
            <person name="Yang T.C."/>
            <person name="Huo Q.B."/>
            <person name="Li W."/>
            <person name="Chen H.Y."/>
            <person name="Chen S.E."/>
            <person name="Zhou L.G."/>
            <person name="Ni X.B."/>
            <person name="Tian J.H."/>
            <person name="Sheng Y."/>
            <person name="Liu T."/>
            <person name="Pan Y.S."/>
            <person name="Xia L.Y."/>
            <person name="Li J."/>
            <person name="Zhao F."/>
            <person name="Cao W.C."/>
        </authorList>
    </citation>
    <scope>NUCLEOTIDE SEQUENCE [LARGE SCALE GENOMIC DNA]</scope>
    <source>
        <strain evidence="1">HaeL-2018</strain>
    </source>
</reference>
<accession>A0A9J6FZK8</accession>
<keyword evidence="2" id="KW-1185">Reference proteome</keyword>